<dbReference type="Proteomes" id="UP000053475">
    <property type="component" value="Unassembled WGS sequence"/>
</dbReference>
<evidence type="ECO:0000256" key="9">
    <source>
        <dbReference type="ARBA" id="ARBA00023004"/>
    </source>
</evidence>
<dbReference type="GO" id="GO:0005506">
    <property type="term" value="F:iron ion binding"/>
    <property type="evidence" value="ECO:0007669"/>
    <property type="project" value="InterPro"/>
</dbReference>
<protein>
    <submittedName>
        <fullName evidence="14">Cytochrome P450</fullName>
    </submittedName>
</protein>
<evidence type="ECO:0000256" key="12">
    <source>
        <dbReference type="PIRSR" id="PIRSR602401-1"/>
    </source>
</evidence>
<dbReference type="InterPro" id="IPR050121">
    <property type="entry name" value="Cytochrome_P450_monoxygenase"/>
</dbReference>
<dbReference type="GO" id="GO:0020037">
    <property type="term" value="F:heme binding"/>
    <property type="evidence" value="ECO:0007669"/>
    <property type="project" value="InterPro"/>
</dbReference>
<dbReference type="CDD" id="cd11062">
    <property type="entry name" value="CYP58-like"/>
    <property type="match status" value="1"/>
</dbReference>
<comment type="caution">
    <text evidence="14">The sequence shown here is derived from an EMBL/GenBank/DDBJ whole genome shotgun (WGS) entry which is preliminary data.</text>
</comment>
<evidence type="ECO:0000256" key="4">
    <source>
        <dbReference type="ARBA" id="ARBA00022617"/>
    </source>
</evidence>
<dbReference type="PANTHER" id="PTHR24305:SF157">
    <property type="entry name" value="N-ACETYLTRYPTOPHAN 6-HYDROXYLASE IVOC-RELATED"/>
    <property type="match status" value="1"/>
</dbReference>
<accession>A0A0C1E1Q3</accession>
<dbReference type="Pfam" id="PF00067">
    <property type="entry name" value="p450"/>
    <property type="match status" value="1"/>
</dbReference>
<dbReference type="PRINTS" id="PR00463">
    <property type="entry name" value="EP450I"/>
</dbReference>
<dbReference type="InterPro" id="IPR002401">
    <property type="entry name" value="Cyt_P450_E_grp-I"/>
</dbReference>
<evidence type="ECO:0000256" key="5">
    <source>
        <dbReference type="ARBA" id="ARBA00022692"/>
    </source>
</evidence>
<evidence type="ECO:0000313" key="14">
    <source>
        <dbReference type="EMBL" id="KIA75497.1"/>
    </source>
</evidence>
<dbReference type="GO" id="GO:0044550">
    <property type="term" value="P:secondary metabolite biosynthetic process"/>
    <property type="evidence" value="ECO:0007669"/>
    <property type="project" value="UniProtKB-ARBA"/>
</dbReference>
<dbReference type="SUPFAM" id="SSF48264">
    <property type="entry name" value="Cytochrome P450"/>
    <property type="match status" value="1"/>
</dbReference>
<dbReference type="InterPro" id="IPR001128">
    <property type="entry name" value="Cyt_P450"/>
</dbReference>
<keyword evidence="6 12" id="KW-0479">Metal-binding</keyword>
<comment type="subcellular location">
    <subcellularLocation>
        <location evidence="2">Membrane</location>
        <topology evidence="2">Single-pass membrane protein</topology>
    </subcellularLocation>
</comment>
<name>A0A0C1E1Q3_ASPUT</name>
<evidence type="ECO:0000256" key="3">
    <source>
        <dbReference type="ARBA" id="ARBA00010617"/>
    </source>
</evidence>
<dbReference type="EMBL" id="JOMC01000142">
    <property type="protein sequence ID" value="KIA75497.1"/>
    <property type="molecule type" value="Genomic_DNA"/>
</dbReference>
<keyword evidence="15" id="KW-1185">Reference proteome</keyword>
<evidence type="ECO:0000256" key="8">
    <source>
        <dbReference type="ARBA" id="ARBA00023002"/>
    </source>
</evidence>
<evidence type="ECO:0000256" key="2">
    <source>
        <dbReference type="ARBA" id="ARBA00004167"/>
    </source>
</evidence>
<keyword evidence="5" id="KW-0812">Transmembrane</keyword>
<dbReference type="FunFam" id="1.10.630.10:FF:000069">
    <property type="entry name" value="Cytochrome P450, putative (Eurofung)"/>
    <property type="match status" value="1"/>
</dbReference>
<evidence type="ECO:0000256" key="6">
    <source>
        <dbReference type="ARBA" id="ARBA00022723"/>
    </source>
</evidence>
<dbReference type="PANTHER" id="PTHR24305">
    <property type="entry name" value="CYTOCHROME P450"/>
    <property type="match status" value="1"/>
</dbReference>
<dbReference type="GO" id="GO:0016020">
    <property type="term" value="C:membrane"/>
    <property type="evidence" value="ECO:0007669"/>
    <property type="project" value="UniProtKB-SubCell"/>
</dbReference>
<dbReference type="AlphaFoldDB" id="A0A0C1E1Q3"/>
<dbReference type="GO" id="GO:0004497">
    <property type="term" value="F:monooxygenase activity"/>
    <property type="evidence" value="ECO:0007669"/>
    <property type="project" value="UniProtKB-KW"/>
</dbReference>
<dbReference type="PROSITE" id="PS00086">
    <property type="entry name" value="CYTOCHROME_P450"/>
    <property type="match status" value="1"/>
</dbReference>
<keyword evidence="4 12" id="KW-0349">Heme</keyword>
<sequence>MLASIDLPIWAVLLGLALAYCSGICIKRLIFSPIAHFPGPNLAAVTFWYEFYYDVVQRGQYFRQIEKMHQRYGPVVRINPFELHVQDPNFYPVLYTGPTRRRHKWPWAARMFGNSTSAFSTVAHDHHRIRRAALNPLFSRTAIQRMTPQIQDRLQQLCYRLDDICRFPRVVDLGLAFTAFAADVITEYCFGRTLDLVHSPDFAADWVEMVAAPSELGHLVKQCPWIVPMFRRLPRSVVRVIAPGVALLYEIQDRMSCQIQPLADRKQASQSPIPLTVFDTLLSGDLPPAEKTVQRLKGEGQTLIGAGTLTTGNALKTIVFHVQSNPHILQSLRQELDTALSTIDTLTMLDPTAQLERLPYLTACIWEGLRLAYGVTHRLQLIAEEPLKCCGMEMPAGTPVGMTSIFMHDNPVVFPHPRTFRPERWLEMDSETRGKITGRHFVPFSKGSRMCLGMHLAYAELYLVLATVFRRYEIELAGVTREDIDMAHDFFDPAPKRDSKGLVVKLSRRFA</sequence>
<evidence type="ECO:0000256" key="11">
    <source>
        <dbReference type="ARBA" id="ARBA00023136"/>
    </source>
</evidence>
<evidence type="ECO:0000256" key="13">
    <source>
        <dbReference type="RuleBase" id="RU000461"/>
    </source>
</evidence>
<dbReference type="InterPro" id="IPR017972">
    <property type="entry name" value="Cyt_P450_CS"/>
</dbReference>
<keyword evidence="11" id="KW-0472">Membrane</keyword>
<reference evidence="14 15" key="1">
    <citation type="submission" date="2014-11" db="EMBL/GenBank/DDBJ databases">
        <title>Genomics derived discovery of secondary metabolites biosynthetic gene clusters in Aspergillus ustus.</title>
        <authorList>
            <person name="Pi B."/>
            <person name="Dai F."/>
            <person name="Song X."/>
            <person name="Zhu C."/>
            <person name="Li H."/>
            <person name="Yu D."/>
        </authorList>
    </citation>
    <scope>NUCLEOTIDE SEQUENCE [LARGE SCALE GENOMIC DNA]</scope>
    <source>
        <strain evidence="14 15">3.3904</strain>
    </source>
</reference>
<evidence type="ECO:0000256" key="7">
    <source>
        <dbReference type="ARBA" id="ARBA00022989"/>
    </source>
</evidence>
<feature type="binding site" description="axial binding residue" evidence="12">
    <location>
        <position position="451"/>
    </location>
    <ligand>
        <name>heme</name>
        <dbReference type="ChEBI" id="CHEBI:30413"/>
    </ligand>
    <ligandPart>
        <name>Fe</name>
        <dbReference type="ChEBI" id="CHEBI:18248"/>
    </ligandPart>
</feature>
<comment type="cofactor">
    <cofactor evidence="1 12">
        <name>heme</name>
        <dbReference type="ChEBI" id="CHEBI:30413"/>
    </cofactor>
</comment>
<evidence type="ECO:0000313" key="15">
    <source>
        <dbReference type="Proteomes" id="UP000053475"/>
    </source>
</evidence>
<dbReference type="InterPro" id="IPR036396">
    <property type="entry name" value="Cyt_P450_sf"/>
</dbReference>
<evidence type="ECO:0000256" key="10">
    <source>
        <dbReference type="ARBA" id="ARBA00023033"/>
    </source>
</evidence>
<gene>
    <name evidence="14" type="ORF">HK57_00019</name>
</gene>
<dbReference type="GO" id="GO:0016705">
    <property type="term" value="F:oxidoreductase activity, acting on paired donors, with incorporation or reduction of molecular oxygen"/>
    <property type="evidence" value="ECO:0007669"/>
    <property type="project" value="InterPro"/>
</dbReference>
<keyword evidence="8 13" id="KW-0560">Oxidoreductase</keyword>
<organism evidence="14 15">
    <name type="scientific">Aspergillus ustus</name>
    <dbReference type="NCBI Taxonomy" id="40382"/>
    <lineage>
        <taxon>Eukaryota</taxon>
        <taxon>Fungi</taxon>
        <taxon>Dikarya</taxon>
        <taxon>Ascomycota</taxon>
        <taxon>Pezizomycotina</taxon>
        <taxon>Eurotiomycetes</taxon>
        <taxon>Eurotiomycetidae</taxon>
        <taxon>Eurotiales</taxon>
        <taxon>Aspergillaceae</taxon>
        <taxon>Aspergillus</taxon>
        <taxon>Aspergillus subgen. Nidulantes</taxon>
    </lineage>
</organism>
<keyword evidence="7" id="KW-1133">Transmembrane helix</keyword>
<keyword evidence="10 13" id="KW-0503">Monooxygenase</keyword>
<keyword evidence="9 12" id="KW-0408">Iron</keyword>
<evidence type="ECO:0000256" key="1">
    <source>
        <dbReference type="ARBA" id="ARBA00001971"/>
    </source>
</evidence>
<comment type="similarity">
    <text evidence="3 13">Belongs to the cytochrome P450 family.</text>
</comment>
<dbReference type="Gene3D" id="1.10.630.10">
    <property type="entry name" value="Cytochrome P450"/>
    <property type="match status" value="1"/>
</dbReference>
<proteinExistence type="inferred from homology"/>